<dbReference type="PANTHER" id="PTHR21505">
    <property type="entry name" value="MADF DOMAIN-CONTAINING PROTEIN-RELATED"/>
    <property type="match status" value="1"/>
</dbReference>
<evidence type="ECO:0000256" key="1">
    <source>
        <dbReference type="SAM" id="MobiDB-lite"/>
    </source>
</evidence>
<dbReference type="SMART" id="SM00595">
    <property type="entry name" value="MADF"/>
    <property type="match status" value="1"/>
</dbReference>
<dbReference type="STRING" id="104452.A0A0L7LTG8"/>
<accession>A0A0L7LTG8</accession>
<reference evidence="3 4" key="1">
    <citation type="journal article" date="2015" name="Genome Biol. Evol.">
        <title>The genome of winter moth (Operophtera brumata) provides a genomic perspective on sexual dimorphism and phenology.</title>
        <authorList>
            <person name="Derks M.F."/>
            <person name="Smit S."/>
            <person name="Salis L."/>
            <person name="Schijlen E."/>
            <person name="Bossers A."/>
            <person name="Mateman C."/>
            <person name="Pijl A.S."/>
            <person name="de Ridder D."/>
            <person name="Groenen M.A."/>
            <person name="Visser M.E."/>
            <person name="Megens H.J."/>
        </authorList>
    </citation>
    <scope>NUCLEOTIDE SEQUENCE [LARGE SCALE GENOMIC DNA]</scope>
    <source>
        <strain evidence="3">WM2013NL</strain>
        <tissue evidence="3">Head and thorax</tissue>
    </source>
</reference>
<dbReference type="Proteomes" id="UP000037510">
    <property type="component" value="Unassembled WGS sequence"/>
</dbReference>
<sequence>MDWNNKSHSCIWNPKHKHHRERNRVSEAWADIQNNMPMPCTVQQLKKKKESLMSAYRSYKTKIKNTTTTSGVSMYRPSWFAFEAMDSFLSSVYLCNYTSTCHRENDANVQHATDSTAGDGHGADTKEAEELTLEFVDTKRCMPSFKRSHSPDQQIKRPMDQHETYQAKRRMDQHEAFNPPQHKSEDDECDIIAKLWARKLRKLPEDRRDILIYKINNLMYGESISHSLNRGNTPTDVMMSPVQIFKEDHETESRHSADSMTDLIQ</sequence>
<evidence type="ECO:0000313" key="4">
    <source>
        <dbReference type="Proteomes" id="UP000037510"/>
    </source>
</evidence>
<organism evidence="3 4">
    <name type="scientific">Operophtera brumata</name>
    <name type="common">Winter moth</name>
    <name type="synonym">Phalaena brumata</name>
    <dbReference type="NCBI Taxonomy" id="104452"/>
    <lineage>
        <taxon>Eukaryota</taxon>
        <taxon>Metazoa</taxon>
        <taxon>Ecdysozoa</taxon>
        <taxon>Arthropoda</taxon>
        <taxon>Hexapoda</taxon>
        <taxon>Insecta</taxon>
        <taxon>Pterygota</taxon>
        <taxon>Neoptera</taxon>
        <taxon>Endopterygota</taxon>
        <taxon>Lepidoptera</taxon>
        <taxon>Glossata</taxon>
        <taxon>Ditrysia</taxon>
        <taxon>Geometroidea</taxon>
        <taxon>Geometridae</taxon>
        <taxon>Larentiinae</taxon>
        <taxon>Operophtera</taxon>
    </lineage>
</organism>
<name>A0A0L7LTG8_OPEBR</name>
<feature type="region of interest" description="Disordered" evidence="1">
    <location>
        <begin position="246"/>
        <end position="265"/>
    </location>
</feature>
<evidence type="ECO:0000313" key="3">
    <source>
        <dbReference type="EMBL" id="KOB78773.1"/>
    </source>
</evidence>
<dbReference type="PROSITE" id="PS51029">
    <property type="entry name" value="MADF"/>
    <property type="match status" value="1"/>
</dbReference>
<keyword evidence="4" id="KW-1185">Reference proteome</keyword>
<feature type="domain" description="MADF" evidence="2">
    <location>
        <begin position="1"/>
        <end position="93"/>
    </location>
</feature>
<feature type="compositionally biased region" description="Basic and acidic residues" evidence="1">
    <location>
        <begin position="246"/>
        <end position="257"/>
    </location>
</feature>
<dbReference type="EMBL" id="JTDY01000115">
    <property type="protein sequence ID" value="KOB78773.1"/>
    <property type="molecule type" value="Genomic_DNA"/>
</dbReference>
<dbReference type="PANTHER" id="PTHR21505:SF12">
    <property type="entry name" value="MADF DOMAIN-CONTAINING PROTEIN-RELATED"/>
    <property type="match status" value="1"/>
</dbReference>
<dbReference type="AlphaFoldDB" id="A0A0L7LTG8"/>
<dbReference type="Pfam" id="PF10545">
    <property type="entry name" value="MADF_DNA_bdg"/>
    <property type="match status" value="1"/>
</dbReference>
<protein>
    <recommendedName>
        <fullName evidence="2">MADF domain-containing protein</fullName>
    </recommendedName>
</protein>
<comment type="caution">
    <text evidence="3">The sequence shown here is derived from an EMBL/GenBank/DDBJ whole genome shotgun (WGS) entry which is preliminary data.</text>
</comment>
<proteinExistence type="predicted"/>
<gene>
    <name evidence="3" type="ORF">OBRU01_01685</name>
</gene>
<evidence type="ECO:0000259" key="2">
    <source>
        <dbReference type="PROSITE" id="PS51029"/>
    </source>
</evidence>
<dbReference type="InterPro" id="IPR006578">
    <property type="entry name" value="MADF-dom"/>
</dbReference>